<evidence type="ECO:0000313" key="8">
    <source>
        <dbReference type="Proteomes" id="UP001165042"/>
    </source>
</evidence>
<feature type="active site" description="Nucleophile" evidence="5">
    <location>
        <position position="13"/>
    </location>
</feature>
<feature type="active site" description="Proton donor" evidence="5">
    <location>
        <position position="121"/>
    </location>
</feature>
<evidence type="ECO:0000256" key="3">
    <source>
        <dbReference type="ARBA" id="ARBA00022801"/>
    </source>
</evidence>
<dbReference type="Gene3D" id="3.40.50.2300">
    <property type="match status" value="1"/>
</dbReference>
<dbReference type="PRINTS" id="PR00719">
    <property type="entry name" value="LMWPTPASE"/>
</dbReference>
<dbReference type="PANTHER" id="PTHR11717:SF7">
    <property type="entry name" value="LOW MOLECULAR WEIGHT PHOSPHOTYROSINE PROTEIN PHOSPHATASE"/>
    <property type="match status" value="1"/>
</dbReference>
<proteinExistence type="inferred from homology"/>
<dbReference type="Proteomes" id="UP001165042">
    <property type="component" value="Unassembled WGS sequence"/>
</dbReference>
<keyword evidence="8" id="KW-1185">Reference proteome</keyword>
<comment type="caution">
    <text evidence="7">The sequence shown here is derived from an EMBL/GenBank/DDBJ whole genome shotgun (WGS) entry which is preliminary data.</text>
</comment>
<name>A0A9W6V915_9PSEU</name>
<evidence type="ECO:0000256" key="5">
    <source>
        <dbReference type="PIRSR" id="PIRSR617867-1"/>
    </source>
</evidence>
<dbReference type="SUPFAM" id="SSF52788">
    <property type="entry name" value="Phosphotyrosine protein phosphatases I"/>
    <property type="match status" value="1"/>
</dbReference>
<protein>
    <recommendedName>
        <fullName evidence="2">protein-tyrosine-phosphatase</fullName>
        <ecNumber evidence="2">3.1.3.48</ecNumber>
    </recommendedName>
</protein>
<accession>A0A9W6V915</accession>
<dbReference type="EC" id="3.1.3.48" evidence="2"/>
<evidence type="ECO:0000256" key="1">
    <source>
        <dbReference type="ARBA" id="ARBA00011063"/>
    </source>
</evidence>
<dbReference type="GO" id="GO:0004725">
    <property type="term" value="F:protein tyrosine phosphatase activity"/>
    <property type="evidence" value="ECO:0007669"/>
    <property type="project" value="UniProtKB-EC"/>
</dbReference>
<organism evidence="7 8">
    <name type="scientific">Actinokineospora globicatena</name>
    <dbReference type="NCBI Taxonomy" id="103729"/>
    <lineage>
        <taxon>Bacteria</taxon>
        <taxon>Bacillati</taxon>
        <taxon>Actinomycetota</taxon>
        <taxon>Actinomycetes</taxon>
        <taxon>Pseudonocardiales</taxon>
        <taxon>Pseudonocardiaceae</taxon>
        <taxon>Actinokineospora</taxon>
    </lineage>
</organism>
<dbReference type="InterPro" id="IPR017867">
    <property type="entry name" value="Tyr_phospatase_low_mol_wt"/>
</dbReference>
<keyword evidence="3" id="KW-0378">Hydrolase</keyword>
<dbReference type="SMART" id="SM00226">
    <property type="entry name" value="LMWPc"/>
    <property type="match status" value="1"/>
</dbReference>
<gene>
    <name evidence="7" type="ORF">Aglo03_13620</name>
</gene>
<comment type="similarity">
    <text evidence="1">Belongs to the low molecular weight phosphotyrosine protein phosphatase family.</text>
</comment>
<reference evidence="7" key="1">
    <citation type="submission" date="2023-02" db="EMBL/GenBank/DDBJ databases">
        <title>Actinokineospora globicatena NBRC 15670.</title>
        <authorList>
            <person name="Ichikawa N."/>
            <person name="Sato H."/>
            <person name="Tonouchi N."/>
        </authorList>
    </citation>
    <scope>NUCLEOTIDE SEQUENCE</scope>
    <source>
        <strain evidence="7">NBRC 15670</strain>
    </source>
</reference>
<evidence type="ECO:0000259" key="6">
    <source>
        <dbReference type="SMART" id="SM00226"/>
    </source>
</evidence>
<dbReference type="Pfam" id="PF01451">
    <property type="entry name" value="LMWPc"/>
    <property type="match status" value="1"/>
</dbReference>
<sequence length="158" mass="16969">MHLCFVSGTDTCRSPMAALVAGEYLSRAGLRDRVRVTSAGIGPTTPGAPADRRATEALAHRGYPVGHVATLLAPDHHAATVLLAMDQAQASALRRIVVCAPKVRLLREFDPAAPEPPEIPDPFYGCPAQFREVLTMIEATMPTLVTWVESRLGTELTI</sequence>
<dbReference type="PANTHER" id="PTHR11717">
    <property type="entry name" value="LOW MOLECULAR WEIGHT PROTEIN TYROSINE PHOSPHATASE"/>
    <property type="match status" value="1"/>
</dbReference>
<keyword evidence="4" id="KW-0904">Protein phosphatase</keyword>
<evidence type="ECO:0000256" key="4">
    <source>
        <dbReference type="ARBA" id="ARBA00022912"/>
    </source>
</evidence>
<dbReference type="AlphaFoldDB" id="A0A9W6V915"/>
<dbReference type="RefSeq" id="WP_285608620.1">
    <property type="nucleotide sequence ID" value="NZ_BSSD01000001.1"/>
</dbReference>
<evidence type="ECO:0000313" key="7">
    <source>
        <dbReference type="EMBL" id="GLW90546.1"/>
    </source>
</evidence>
<dbReference type="EMBL" id="BSSD01000001">
    <property type="protein sequence ID" value="GLW90546.1"/>
    <property type="molecule type" value="Genomic_DNA"/>
</dbReference>
<dbReference type="InterPro" id="IPR036196">
    <property type="entry name" value="Ptyr_pPase_sf"/>
</dbReference>
<feature type="domain" description="Phosphotyrosine protein phosphatase I" evidence="6">
    <location>
        <begin position="1"/>
        <end position="147"/>
    </location>
</feature>
<dbReference type="InterPro" id="IPR050438">
    <property type="entry name" value="LMW_PTPase"/>
</dbReference>
<dbReference type="InterPro" id="IPR023485">
    <property type="entry name" value="Ptyr_pPase"/>
</dbReference>
<evidence type="ECO:0000256" key="2">
    <source>
        <dbReference type="ARBA" id="ARBA00013064"/>
    </source>
</evidence>